<dbReference type="SUPFAM" id="SSF51197">
    <property type="entry name" value="Clavaminate synthase-like"/>
    <property type="match status" value="1"/>
</dbReference>
<dbReference type="EMBL" id="LZYO01000468">
    <property type="protein sequence ID" value="ODH13535.1"/>
    <property type="molecule type" value="Genomic_DNA"/>
</dbReference>
<dbReference type="AlphaFoldDB" id="A0A1D2J5L3"/>
<dbReference type="VEuPathDB" id="FungiDB:PABG_05531"/>
<dbReference type="VEuPathDB" id="FungiDB:PADG_05846"/>
<dbReference type="Gene3D" id="3.40.50.10480">
    <property type="entry name" value="Probable brix-domain ribosomal biogenesis protein"/>
    <property type="match status" value="1"/>
</dbReference>
<proteinExistence type="predicted"/>
<dbReference type="PANTHER" id="PTHR40470:SF1">
    <property type="entry name" value="PHYTANOYL-COA DIOXYGENASE FAMILY PROTEIN (AFU_ORTHOLOGUE AFUA_2G15850)"/>
    <property type="match status" value="1"/>
</dbReference>
<gene>
    <name evidence="3" type="ORF">ACO22_07162</name>
</gene>
<dbReference type="VEuPathDB" id="FungiDB:PADG_05847"/>
<evidence type="ECO:0000256" key="1">
    <source>
        <dbReference type="SAM" id="MobiDB-lite"/>
    </source>
</evidence>
<reference evidence="3 4" key="1">
    <citation type="submission" date="2016-06" db="EMBL/GenBank/DDBJ databases">
        <authorList>
            <person name="Kjaerup R.B."/>
            <person name="Dalgaard T.S."/>
            <person name="Juul-Madsen H.R."/>
        </authorList>
    </citation>
    <scope>NUCLEOTIDE SEQUENCE [LARGE SCALE GENOMIC DNA]</scope>
    <source>
        <strain evidence="3 4">Pb300</strain>
    </source>
</reference>
<feature type="compositionally biased region" description="Basic and acidic residues" evidence="1">
    <location>
        <begin position="153"/>
        <end position="162"/>
    </location>
</feature>
<dbReference type="VEuPathDB" id="FungiDB:PABG_05530"/>
<sequence>MPSKKSKLLPSGGMEFKPANKDKRKILHIKRKKVKDAQSRAERFARKKEEAKNPKLKAERLRRNIPLTLERKRVWDDVDSDVEDGLGMSFDVERVKRHKMEEEAWREKIDEINATSGNEGKGGEGEEADEHGDNDEVDSMIASESDEDEDSEGNDRIQESNRTRKSKLPSATERATSPTQSTRSTNLDLAPDALAAKFPTLFTKELPPAPKILITTSINSTLHDQAQLLTDLFPNSVYIRRSAHKYAHKYSVREISKFASNRNFTALVVVEEDQKRVSGMTIVHLPVGPTFHFSVSNWVEGKKLPGHGNSTGHWPELILNNFRTPLGMLAAHLFRTLFPAQPELVGRQVVTLHNQRDYIFVRRHRYVFREKRETEKSVVGADGKEMKGVEGIRTGLQELGPRFTLKLRRVDKGIQRASGQEWEWKGGMEKQRTKFQLETYIVTETSMTPPPDPTPHLTSLQRDGFVVIPGLLSQSQLKALRAAASHAADLARSGKWPHIRTVAKQFPPWPSTPPPAQEGGIWGVQHLMHPEMPGRNEFAKLYFSPRVLEIVEELVGVKKTKPGSNAESPQGEEQEQEQEPLTMELLNLLISPTYVPFALRWHRDEIPTPPTLSAEDELAALVQKSPPDRPASHAQYNIPLYEDASLIVVPGSHRRARNQVEREADPYEDNLPCQMVVELRPGDAVFYDSNIWHRGVYDGVDPDVKGEDGVVQGLRLTIHGSVGLAVGSGDGVGGEEGKKANARAKVVLQHGVGFWVNREDASFNGLDADVEKRAERMRKRLIEMGSGEGIGYALEG</sequence>
<dbReference type="Gene3D" id="2.60.120.620">
    <property type="entry name" value="q2cbj1_9rhob like domain"/>
    <property type="match status" value="1"/>
</dbReference>
<dbReference type="FunFam" id="3.40.50.10480:FF:000005">
    <property type="entry name" value="Similar to RNA processing factor 1"/>
    <property type="match status" value="1"/>
</dbReference>
<feature type="compositionally biased region" description="Acidic residues" evidence="1">
    <location>
        <begin position="125"/>
        <end position="152"/>
    </location>
</feature>
<feature type="region of interest" description="Disordered" evidence="1">
    <location>
        <begin position="1"/>
        <end position="57"/>
    </location>
</feature>
<organism evidence="3 4">
    <name type="scientific">Paracoccidioides brasiliensis</name>
    <dbReference type="NCBI Taxonomy" id="121759"/>
    <lineage>
        <taxon>Eukaryota</taxon>
        <taxon>Fungi</taxon>
        <taxon>Dikarya</taxon>
        <taxon>Ascomycota</taxon>
        <taxon>Pezizomycotina</taxon>
        <taxon>Eurotiomycetes</taxon>
        <taxon>Eurotiomycetidae</taxon>
        <taxon>Onygenales</taxon>
        <taxon>Ajellomycetaceae</taxon>
        <taxon>Paracoccidioides</taxon>
    </lineage>
</organism>
<evidence type="ECO:0000313" key="3">
    <source>
        <dbReference type="EMBL" id="ODH13535.1"/>
    </source>
</evidence>
<feature type="domain" description="Brix" evidence="2">
    <location>
        <begin position="208"/>
        <end position="416"/>
    </location>
</feature>
<feature type="compositionally biased region" description="Basic and acidic residues" evidence="1">
    <location>
        <begin position="35"/>
        <end position="57"/>
    </location>
</feature>
<dbReference type="InterPro" id="IPR007109">
    <property type="entry name" value="Brix"/>
</dbReference>
<dbReference type="PANTHER" id="PTHR40470">
    <property type="entry name" value="PHYTANOYL-COA DIOXYGENASE FAMILY PROTEIN (AFU_ORTHOLOGUE AFUA_2G15850)"/>
    <property type="match status" value="1"/>
</dbReference>
<feature type="compositionally biased region" description="Basic residues" evidence="1">
    <location>
        <begin position="22"/>
        <end position="34"/>
    </location>
</feature>
<dbReference type="SMART" id="SM00879">
    <property type="entry name" value="Brix"/>
    <property type="match status" value="1"/>
</dbReference>
<evidence type="ECO:0000313" key="4">
    <source>
        <dbReference type="Proteomes" id="UP000242814"/>
    </source>
</evidence>
<protein>
    <recommendedName>
        <fullName evidence="2">Brix domain-containing protein</fullName>
    </recommendedName>
</protein>
<feature type="region of interest" description="Disordered" evidence="1">
    <location>
        <begin position="106"/>
        <end position="188"/>
    </location>
</feature>
<feature type="region of interest" description="Disordered" evidence="1">
    <location>
        <begin position="560"/>
        <end position="579"/>
    </location>
</feature>
<dbReference type="Proteomes" id="UP000242814">
    <property type="component" value="Unassembled WGS sequence"/>
</dbReference>
<comment type="caution">
    <text evidence="3">The sequence shown here is derived from an EMBL/GenBank/DDBJ whole genome shotgun (WGS) entry which is preliminary data.</text>
</comment>
<dbReference type="PROSITE" id="PS50833">
    <property type="entry name" value="BRIX"/>
    <property type="match status" value="1"/>
</dbReference>
<dbReference type="GO" id="GO:0006364">
    <property type="term" value="P:rRNA processing"/>
    <property type="evidence" value="ECO:0007669"/>
    <property type="project" value="InterPro"/>
</dbReference>
<evidence type="ECO:0000259" key="2">
    <source>
        <dbReference type="PROSITE" id="PS50833"/>
    </source>
</evidence>
<dbReference type="GO" id="GO:0019843">
    <property type="term" value="F:rRNA binding"/>
    <property type="evidence" value="ECO:0007669"/>
    <property type="project" value="InterPro"/>
</dbReference>
<dbReference type="SUPFAM" id="SSF52954">
    <property type="entry name" value="Class II aaRS ABD-related"/>
    <property type="match status" value="1"/>
</dbReference>
<feature type="compositionally biased region" description="Polar residues" evidence="1">
    <location>
        <begin position="173"/>
        <end position="187"/>
    </location>
</feature>
<name>A0A1D2J5L3_PARBR</name>
<dbReference type="Pfam" id="PF04427">
    <property type="entry name" value="Brix"/>
    <property type="match status" value="1"/>
</dbReference>
<accession>A0A1D2J5L3</accession>